<evidence type="ECO:0000256" key="1">
    <source>
        <dbReference type="ARBA" id="ARBA00005724"/>
    </source>
</evidence>
<dbReference type="Pfam" id="PF10304">
    <property type="entry name" value="RTP1_C2"/>
    <property type="match status" value="1"/>
</dbReference>
<dbReference type="InterPro" id="IPR016024">
    <property type="entry name" value="ARM-type_fold"/>
</dbReference>
<dbReference type="PANTHER" id="PTHR20959">
    <property type="entry name" value="TRANSPORT AND GOLGI ORGANIZATION PROTEIN 6 FAMILY MEMBER"/>
    <property type="match status" value="1"/>
</dbReference>
<dbReference type="InterPro" id="IPR019414">
    <property type="entry name" value="Rtp1_C2"/>
</dbReference>
<comment type="caution">
    <text evidence="6">The sequence shown here is derived from an EMBL/GenBank/DDBJ whole genome shotgun (WGS) entry which is preliminary data.</text>
</comment>
<dbReference type="PANTHER" id="PTHR20959:SF1">
    <property type="entry name" value="TRANSPORT AND GOLGI ORGANIZATION PROTEIN 6 HOMOLOG"/>
    <property type="match status" value="1"/>
</dbReference>
<feature type="domain" description="TANGO6 HEAT repeat" evidence="5">
    <location>
        <begin position="271"/>
        <end position="398"/>
    </location>
</feature>
<feature type="region of interest" description="Disordered" evidence="2">
    <location>
        <begin position="1"/>
        <end position="25"/>
    </location>
</feature>
<feature type="domain" description="RNA polymerase II assembly factor Rtp1 C-terminal" evidence="3">
    <location>
        <begin position="883"/>
        <end position="908"/>
    </location>
</feature>
<reference evidence="6" key="1">
    <citation type="journal article" date="2021" name="Open Biol.">
        <title>Shared evolutionary footprints suggest mitochondrial oxidative damage underlies multiple complex I losses in fungi.</title>
        <authorList>
            <person name="Schikora-Tamarit M.A."/>
            <person name="Marcet-Houben M."/>
            <person name="Nosek J."/>
            <person name="Gabaldon T."/>
        </authorList>
    </citation>
    <scope>NUCLEOTIDE SEQUENCE</scope>
    <source>
        <strain evidence="6">CBS6075</strain>
    </source>
</reference>
<sequence length="922" mass="105619">MSSSDTNPNDTITDQQQENRNVKSIDLEQVKQSLKGFKPDPTYVRKRTTPLGKLFEEISNFIEDVSEEDPIKQLYSKLDNKDSNDDPVKQREKVIDQLLSYLLKIHNLVPRNNQTDLIAIPLYDMKIVSQIVNIIVVQGVYASIPPGIGFPLAKRRLKNFKIPLRISKIPYPKGQTILKHVVDTFETIYKGDSDLKNLVLVGTGYTDSLTCCILLAKDDPHYREVFKFLESISSAYQLFSLYSVVVTQQLQPWFKQFIMTRLSDLIVERTHNGVQSLIEVVMGLRESESVDVTKIDEVLKVLLSSRPSQLSKAEYLQIVGDQLYNILVYVNRPILISVVTQLLELLYSKNPLIVRDFIFKKVWNIFNPDLRGEADDEDIMLSSEVEVNNAFNVVISITRTSGNEAFTRELFEPITVPLWAYLLHQKRKDKDCKLIEKVFVLVLSRPDDKHTILNILVDNLMVTHGRTWEFDLGDNELTYIKERLGSSGKVDLLDSMDFSTQEFRAILQTVAEIDESQVQYVFLKCLKGWLNSDEKYLVKEDENPFTGLINLKVLEMLSETFKESLLKSVDDTLEFLYTVLKDETKVKETDLNIIKEEDSDDEPEENSENFKILFELLSTIITDTKLSSKSLSILKQIENVLKPINVPLAKRVETILRESKNNPAPVAEANQELETRQKAMKSLLDNSPPIRVHGLQLLRKLVELNSPVVSLDFAVNQHLMQFKDPEPFVYLNAIRGLEELLQFDSQLITKYVKIYGDNKKNLDDRLKLGEVILRFINFSSEALKYAEEITTKIMSIVRTDSKEEISMRMSAMSLLGSLCHRAPLSILKYLDDIMDCVFGILQLETSNEEAVMRRSAIVLVSDIVSTKDSLHTLGKYGQKLDVVLKYTSDNDNDYLVREQAMSVLSLIDDKFAETFRDTIKTH</sequence>
<accession>A0A9P8T3G4</accession>
<dbReference type="GO" id="GO:0009306">
    <property type="term" value="P:protein secretion"/>
    <property type="evidence" value="ECO:0007669"/>
    <property type="project" value="TreeGrafter"/>
</dbReference>
<dbReference type="InterPro" id="IPR057407">
    <property type="entry name" value="HEAT_TANGO6"/>
</dbReference>
<evidence type="ECO:0000256" key="2">
    <source>
        <dbReference type="SAM" id="MobiDB-lite"/>
    </source>
</evidence>
<dbReference type="SUPFAM" id="SSF48371">
    <property type="entry name" value="ARM repeat"/>
    <property type="match status" value="1"/>
</dbReference>
<dbReference type="Proteomes" id="UP000769157">
    <property type="component" value="Unassembled WGS sequence"/>
</dbReference>
<keyword evidence="7" id="KW-1185">Reference proteome</keyword>
<dbReference type="AlphaFoldDB" id="A0A9P8T3G4"/>
<feature type="compositionally biased region" description="Polar residues" evidence="2">
    <location>
        <begin position="1"/>
        <end position="19"/>
    </location>
</feature>
<dbReference type="InterPro" id="IPR039600">
    <property type="entry name" value="TANGO6/Rtp1"/>
</dbReference>
<evidence type="ECO:0000259" key="4">
    <source>
        <dbReference type="Pfam" id="PF10363"/>
    </source>
</evidence>
<dbReference type="OrthoDB" id="39591at2759"/>
<name>A0A9P8T3G4_9ASCO</name>
<feature type="domain" description="RNA polymerase II assembly factor Rtp1 C-terminal" evidence="4">
    <location>
        <begin position="677"/>
        <end position="779"/>
    </location>
</feature>
<dbReference type="Pfam" id="PF23565">
    <property type="entry name" value="ARM_TANGO6"/>
    <property type="match status" value="1"/>
</dbReference>
<dbReference type="GeneID" id="70236838"/>
<evidence type="ECO:0000313" key="6">
    <source>
        <dbReference type="EMBL" id="KAH3664159.1"/>
    </source>
</evidence>
<gene>
    <name evidence="6" type="ORF">OGAPHI_004873</name>
</gene>
<comment type="similarity">
    <text evidence="1">Belongs to the Tango6 family.</text>
</comment>
<protein>
    <recommendedName>
        <fullName evidence="8">RNA polymerase II assembly factor Rtp1 C-terminal domain-containing protein</fullName>
    </recommendedName>
</protein>
<proteinExistence type="inferred from homology"/>
<reference evidence="6" key="2">
    <citation type="submission" date="2021-01" db="EMBL/GenBank/DDBJ databases">
        <authorList>
            <person name="Schikora-Tamarit M.A."/>
        </authorList>
    </citation>
    <scope>NUCLEOTIDE SEQUENCE</scope>
    <source>
        <strain evidence="6">CBS6075</strain>
    </source>
</reference>
<evidence type="ECO:0008006" key="8">
    <source>
        <dbReference type="Google" id="ProtNLM"/>
    </source>
</evidence>
<dbReference type="InterPro" id="IPR011989">
    <property type="entry name" value="ARM-like"/>
</dbReference>
<dbReference type="RefSeq" id="XP_046060439.1">
    <property type="nucleotide sequence ID" value="XM_046205998.1"/>
</dbReference>
<organism evidence="6 7">
    <name type="scientific">Ogataea philodendri</name>
    <dbReference type="NCBI Taxonomy" id="1378263"/>
    <lineage>
        <taxon>Eukaryota</taxon>
        <taxon>Fungi</taxon>
        <taxon>Dikarya</taxon>
        <taxon>Ascomycota</taxon>
        <taxon>Saccharomycotina</taxon>
        <taxon>Pichiomycetes</taxon>
        <taxon>Pichiales</taxon>
        <taxon>Pichiaceae</taxon>
        <taxon>Ogataea</taxon>
    </lineage>
</organism>
<evidence type="ECO:0000259" key="5">
    <source>
        <dbReference type="Pfam" id="PF23565"/>
    </source>
</evidence>
<dbReference type="EMBL" id="JAEUBE010000352">
    <property type="protein sequence ID" value="KAH3664159.1"/>
    <property type="molecule type" value="Genomic_DNA"/>
</dbReference>
<dbReference type="Gene3D" id="1.25.10.10">
    <property type="entry name" value="Leucine-rich Repeat Variant"/>
    <property type="match status" value="1"/>
</dbReference>
<evidence type="ECO:0000313" key="7">
    <source>
        <dbReference type="Proteomes" id="UP000769157"/>
    </source>
</evidence>
<dbReference type="Pfam" id="PF10363">
    <property type="entry name" value="RTP1_C1"/>
    <property type="match status" value="1"/>
</dbReference>
<dbReference type="InterPro" id="IPR019451">
    <property type="entry name" value="Rtp1_C1"/>
</dbReference>
<evidence type="ECO:0000259" key="3">
    <source>
        <dbReference type="Pfam" id="PF10304"/>
    </source>
</evidence>